<dbReference type="Pfam" id="PF00144">
    <property type="entry name" value="Beta-lactamase"/>
    <property type="match status" value="1"/>
</dbReference>
<keyword evidence="3" id="KW-0378">Hydrolase</keyword>
<feature type="chain" id="PRO_5020812342" evidence="1">
    <location>
        <begin position="23"/>
        <end position="214"/>
    </location>
</feature>
<dbReference type="SUPFAM" id="SSF56601">
    <property type="entry name" value="beta-lactamase/transpeptidase-like"/>
    <property type="match status" value="1"/>
</dbReference>
<proteinExistence type="predicted"/>
<dbReference type="RefSeq" id="WP_161973458.1">
    <property type="nucleotide sequence ID" value="NZ_RXOC01000014.1"/>
</dbReference>
<name>A0A4Q0M4N1_9SPHI</name>
<accession>A0A4Q0M4N1</accession>
<sequence length="214" mass="23650">MKSILFAVLLLSFTLSSFGQHANLVKAADKYFIEKVESDHIVGLSAALIIDGKVAWKKGFGYSDLENKAPMTPETVVNIGSVTKTFTSLAIMQLAERGLLDLDKPLNIYLPSFHPRIRPGMNLHDITARSVVTHTSGIQSDIWKNSDIETGKYTDVMGFINETYLAYPAGMASLYSNAGYNILGSTIKEVSREDYARYVHRYILSPLGMTNSGF</sequence>
<dbReference type="PANTHER" id="PTHR46825">
    <property type="entry name" value="D-ALANYL-D-ALANINE-CARBOXYPEPTIDASE/ENDOPEPTIDASE AMPH"/>
    <property type="match status" value="1"/>
</dbReference>
<reference evidence="3 4" key="1">
    <citation type="submission" date="2018-12" db="EMBL/GenBank/DDBJ databases">
        <title>The Draft Genome Sequence of the Soil Bacterium Pedobacter tournemirensis R1.</title>
        <authorList>
            <person name="He J."/>
        </authorList>
    </citation>
    <scope>NUCLEOTIDE SEQUENCE [LARGE SCALE GENOMIC DNA]</scope>
    <source>
        <strain evidence="3 4">R1</strain>
    </source>
</reference>
<comment type="caution">
    <text evidence="3">The sequence shown here is derived from an EMBL/GenBank/DDBJ whole genome shotgun (WGS) entry which is preliminary data.</text>
</comment>
<evidence type="ECO:0000259" key="2">
    <source>
        <dbReference type="Pfam" id="PF00144"/>
    </source>
</evidence>
<dbReference type="InterPro" id="IPR001466">
    <property type="entry name" value="Beta-lactam-related"/>
</dbReference>
<dbReference type="Proteomes" id="UP000290848">
    <property type="component" value="Unassembled WGS sequence"/>
</dbReference>
<gene>
    <name evidence="3" type="ORF">EKH83_17915</name>
</gene>
<dbReference type="AlphaFoldDB" id="A0A4Q0M4N1"/>
<evidence type="ECO:0000313" key="4">
    <source>
        <dbReference type="Proteomes" id="UP000290848"/>
    </source>
</evidence>
<protein>
    <submittedName>
        <fullName evidence="3">Class A beta-lactamase-related serine hydrolase</fullName>
    </submittedName>
</protein>
<dbReference type="Gene3D" id="3.40.710.10">
    <property type="entry name" value="DD-peptidase/beta-lactamase superfamily"/>
    <property type="match status" value="1"/>
</dbReference>
<dbReference type="InterPro" id="IPR012338">
    <property type="entry name" value="Beta-lactam/transpept-like"/>
</dbReference>
<dbReference type="InterPro" id="IPR050491">
    <property type="entry name" value="AmpC-like"/>
</dbReference>
<feature type="non-terminal residue" evidence="3">
    <location>
        <position position="214"/>
    </location>
</feature>
<feature type="signal peptide" evidence="1">
    <location>
        <begin position="1"/>
        <end position="22"/>
    </location>
</feature>
<dbReference type="PANTHER" id="PTHR46825:SF9">
    <property type="entry name" value="BETA-LACTAMASE-RELATED DOMAIN-CONTAINING PROTEIN"/>
    <property type="match status" value="1"/>
</dbReference>
<dbReference type="EMBL" id="RXOC01000014">
    <property type="protein sequence ID" value="RXF67921.1"/>
    <property type="molecule type" value="Genomic_DNA"/>
</dbReference>
<feature type="domain" description="Beta-lactamase-related" evidence="2">
    <location>
        <begin position="29"/>
        <end position="214"/>
    </location>
</feature>
<evidence type="ECO:0000256" key="1">
    <source>
        <dbReference type="SAM" id="SignalP"/>
    </source>
</evidence>
<evidence type="ECO:0000313" key="3">
    <source>
        <dbReference type="EMBL" id="RXF67921.1"/>
    </source>
</evidence>
<dbReference type="GO" id="GO:0016787">
    <property type="term" value="F:hydrolase activity"/>
    <property type="evidence" value="ECO:0007669"/>
    <property type="project" value="UniProtKB-KW"/>
</dbReference>
<keyword evidence="1" id="KW-0732">Signal</keyword>
<organism evidence="3 4">
    <name type="scientific">Arcticibacter tournemirensis</name>
    <dbReference type="NCBI Taxonomy" id="699437"/>
    <lineage>
        <taxon>Bacteria</taxon>
        <taxon>Pseudomonadati</taxon>
        <taxon>Bacteroidota</taxon>
        <taxon>Sphingobacteriia</taxon>
        <taxon>Sphingobacteriales</taxon>
        <taxon>Sphingobacteriaceae</taxon>
        <taxon>Arcticibacter</taxon>
    </lineage>
</organism>